<evidence type="ECO:0000313" key="4">
    <source>
        <dbReference type="Proteomes" id="UP000030764"/>
    </source>
</evidence>
<organism evidence="3">
    <name type="scientific">Trichuris suis</name>
    <name type="common">pig whipworm</name>
    <dbReference type="NCBI Taxonomy" id="68888"/>
    <lineage>
        <taxon>Eukaryota</taxon>
        <taxon>Metazoa</taxon>
        <taxon>Ecdysozoa</taxon>
        <taxon>Nematoda</taxon>
        <taxon>Enoplea</taxon>
        <taxon>Dorylaimia</taxon>
        <taxon>Trichinellida</taxon>
        <taxon>Trichuridae</taxon>
        <taxon>Trichuris</taxon>
    </lineage>
</organism>
<reference evidence="3 4" key="1">
    <citation type="journal article" date="2014" name="Nat. Genet.">
        <title>Genome and transcriptome of the porcine whipworm Trichuris suis.</title>
        <authorList>
            <person name="Jex A.R."/>
            <person name="Nejsum P."/>
            <person name="Schwarz E.M."/>
            <person name="Hu L."/>
            <person name="Young N.D."/>
            <person name="Hall R.S."/>
            <person name="Korhonen P.K."/>
            <person name="Liao S."/>
            <person name="Thamsborg S."/>
            <person name="Xia J."/>
            <person name="Xu P."/>
            <person name="Wang S."/>
            <person name="Scheerlinck J.P."/>
            <person name="Hofmann A."/>
            <person name="Sternberg P.W."/>
            <person name="Wang J."/>
            <person name="Gasser R.B."/>
        </authorList>
    </citation>
    <scope>NUCLEOTIDE SEQUENCE [LARGE SCALE GENOMIC DNA]</scope>
    <source>
        <strain evidence="3">DCEP-RM93F</strain>
        <strain evidence="2">DCEP-RM93M</strain>
    </source>
</reference>
<proteinExistence type="predicted"/>
<protein>
    <submittedName>
        <fullName evidence="3">Uncharacterized protein</fullName>
    </submittedName>
</protein>
<dbReference type="EMBL" id="KL367553">
    <property type="protein sequence ID" value="KFD64578.1"/>
    <property type="molecule type" value="Genomic_DNA"/>
</dbReference>
<dbReference type="AlphaFoldDB" id="A0A085N532"/>
<gene>
    <name evidence="2" type="ORF">M513_12597</name>
    <name evidence="3" type="ORF">M514_12597</name>
</gene>
<sequence length="100" mass="11209">MPCAPVLPNPGIEAMPRAASGRQVRSHDPHQVSHFMLRQERISHIIRWEKHLCKAINKRAQSTETHSGALDCWQLVTICDENSTPGEERRLGLAESSFGP</sequence>
<accession>A0A085N532</accession>
<dbReference type="EMBL" id="KL363366">
    <property type="protein sequence ID" value="KFD46512.1"/>
    <property type="molecule type" value="Genomic_DNA"/>
</dbReference>
<evidence type="ECO:0000313" key="2">
    <source>
        <dbReference type="EMBL" id="KFD46512.1"/>
    </source>
</evidence>
<keyword evidence="4" id="KW-1185">Reference proteome</keyword>
<evidence type="ECO:0000256" key="1">
    <source>
        <dbReference type="SAM" id="MobiDB-lite"/>
    </source>
</evidence>
<feature type="region of interest" description="Disordered" evidence="1">
    <location>
        <begin position="1"/>
        <end position="30"/>
    </location>
</feature>
<evidence type="ECO:0000313" key="3">
    <source>
        <dbReference type="EMBL" id="KFD64578.1"/>
    </source>
</evidence>
<dbReference type="Proteomes" id="UP000030758">
    <property type="component" value="Unassembled WGS sequence"/>
</dbReference>
<name>A0A085N532_9BILA</name>
<dbReference type="Proteomes" id="UP000030764">
    <property type="component" value="Unassembled WGS sequence"/>
</dbReference>